<keyword evidence="8" id="KW-1185">Reference proteome</keyword>
<protein>
    <submittedName>
        <fullName evidence="7">ABC-type multidrug transport system fused ATPase/permease subunit</fullName>
    </submittedName>
</protein>
<sequence>MKHNKELKKKEMEYLSNVEDTINNKEEIHVLNAFSCELKRNNIFTEELRKMASKIFARDFIHFFIELDFVRIFYELLVFTWGLYQVYIGSYPIGTGIVLIGYSTMITGPIVYLNSILLNIKNNLNAVDILKELEVKEEGVIVPEGEIEEIIF</sequence>
<dbReference type="InterPro" id="IPR036640">
    <property type="entry name" value="ABC1_TM_sf"/>
</dbReference>
<dbReference type="Proteomes" id="UP001223886">
    <property type="component" value="Unassembled WGS sequence"/>
</dbReference>
<dbReference type="PROSITE" id="PS50929">
    <property type="entry name" value="ABC_TM1F"/>
    <property type="match status" value="1"/>
</dbReference>
<gene>
    <name evidence="7" type="ORF">J2S24_000002</name>
</gene>
<reference evidence="7 8" key="1">
    <citation type="submission" date="2023-07" db="EMBL/GenBank/DDBJ databases">
        <title>Genomic Encyclopedia of Type Strains, Phase IV (KMG-IV): sequencing the most valuable type-strain genomes for metagenomic binning, comparative biology and taxonomic classification.</title>
        <authorList>
            <person name="Goeker M."/>
        </authorList>
    </citation>
    <scope>NUCLEOTIDE SEQUENCE [LARGE SCALE GENOMIC DNA]</scope>
    <source>
        <strain evidence="7 8">DSM 25963</strain>
    </source>
</reference>
<feature type="transmembrane region" description="Helical" evidence="5">
    <location>
        <begin position="90"/>
        <end position="113"/>
    </location>
</feature>
<evidence type="ECO:0000256" key="5">
    <source>
        <dbReference type="SAM" id="Phobius"/>
    </source>
</evidence>
<organism evidence="7 8">
    <name type="scientific">Thermoanaerobacter pentosaceus</name>
    <dbReference type="NCBI Taxonomy" id="694059"/>
    <lineage>
        <taxon>Bacteria</taxon>
        <taxon>Bacillati</taxon>
        <taxon>Bacillota</taxon>
        <taxon>Clostridia</taxon>
        <taxon>Thermoanaerobacterales</taxon>
        <taxon>Thermoanaerobacteraceae</taxon>
        <taxon>Thermoanaerobacter</taxon>
    </lineage>
</organism>
<comment type="caution">
    <text evidence="7">The sequence shown here is derived from an EMBL/GenBank/DDBJ whole genome shotgun (WGS) entry which is preliminary data.</text>
</comment>
<evidence type="ECO:0000256" key="2">
    <source>
        <dbReference type="ARBA" id="ARBA00022692"/>
    </source>
</evidence>
<keyword evidence="4 5" id="KW-0472">Membrane</keyword>
<keyword evidence="3 5" id="KW-1133">Transmembrane helix</keyword>
<dbReference type="RefSeq" id="WP_307680685.1">
    <property type="nucleotide sequence ID" value="NZ_JAURUP010000001.1"/>
</dbReference>
<dbReference type="Gene3D" id="1.20.1560.10">
    <property type="entry name" value="ABC transporter type 1, transmembrane domain"/>
    <property type="match status" value="1"/>
</dbReference>
<evidence type="ECO:0000313" key="8">
    <source>
        <dbReference type="Proteomes" id="UP001223886"/>
    </source>
</evidence>
<dbReference type="EMBL" id="JAURUP010000001">
    <property type="protein sequence ID" value="MDP9749540.1"/>
    <property type="molecule type" value="Genomic_DNA"/>
</dbReference>
<feature type="domain" description="ABC transmembrane type-1" evidence="6">
    <location>
        <begin position="1"/>
        <end position="122"/>
    </location>
</feature>
<feature type="transmembrane region" description="Helical" evidence="5">
    <location>
        <begin position="60"/>
        <end position="84"/>
    </location>
</feature>
<evidence type="ECO:0000313" key="7">
    <source>
        <dbReference type="EMBL" id="MDP9749540.1"/>
    </source>
</evidence>
<keyword evidence="2 5" id="KW-0812">Transmembrane</keyword>
<proteinExistence type="predicted"/>
<accession>A0ABT9M0B9</accession>
<evidence type="ECO:0000256" key="1">
    <source>
        <dbReference type="ARBA" id="ARBA00004651"/>
    </source>
</evidence>
<evidence type="ECO:0000256" key="3">
    <source>
        <dbReference type="ARBA" id="ARBA00022989"/>
    </source>
</evidence>
<dbReference type="SUPFAM" id="SSF90123">
    <property type="entry name" value="ABC transporter transmembrane region"/>
    <property type="match status" value="1"/>
</dbReference>
<name>A0ABT9M0B9_9THEO</name>
<evidence type="ECO:0000256" key="4">
    <source>
        <dbReference type="ARBA" id="ARBA00023136"/>
    </source>
</evidence>
<evidence type="ECO:0000259" key="6">
    <source>
        <dbReference type="PROSITE" id="PS50929"/>
    </source>
</evidence>
<comment type="subcellular location">
    <subcellularLocation>
        <location evidence="1">Cell membrane</location>
        <topology evidence="1">Multi-pass membrane protein</topology>
    </subcellularLocation>
</comment>
<dbReference type="InterPro" id="IPR011527">
    <property type="entry name" value="ABC1_TM_dom"/>
</dbReference>